<dbReference type="GO" id="GO:0005524">
    <property type="term" value="F:ATP binding"/>
    <property type="evidence" value="ECO:0007669"/>
    <property type="project" value="UniProtKB-KW"/>
</dbReference>
<dbReference type="Proteomes" id="UP000429958">
    <property type="component" value="Unassembled WGS sequence"/>
</dbReference>
<feature type="domain" description="DhaK" evidence="13">
    <location>
        <begin position="9"/>
        <end position="329"/>
    </location>
</feature>
<dbReference type="InterPro" id="IPR004006">
    <property type="entry name" value="DhaK_dom"/>
</dbReference>
<dbReference type="PANTHER" id="PTHR28629:SF4">
    <property type="entry name" value="TRIOKINASE_FMN CYCLASE"/>
    <property type="match status" value="1"/>
</dbReference>
<dbReference type="NCBIfam" id="TIGR02365">
    <property type="entry name" value="dha_L_ycgS"/>
    <property type="match status" value="1"/>
</dbReference>
<dbReference type="InterPro" id="IPR036117">
    <property type="entry name" value="DhaL_dom_sf"/>
</dbReference>
<evidence type="ECO:0000256" key="7">
    <source>
        <dbReference type="ARBA" id="ARBA00022798"/>
    </source>
</evidence>
<dbReference type="GO" id="GO:0047324">
    <property type="term" value="F:phosphoenolpyruvate-glycerone phosphotransferase activity"/>
    <property type="evidence" value="ECO:0007669"/>
    <property type="project" value="UniProtKB-EC"/>
</dbReference>
<dbReference type="Gene3D" id="3.40.50.10440">
    <property type="entry name" value="Dihydroxyacetone kinase, domain 1"/>
    <property type="match status" value="1"/>
</dbReference>
<dbReference type="FunFam" id="3.40.50.10440:FF:000001">
    <property type="entry name" value="Dihydroxyacetone kinase, DhaK subunit"/>
    <property type="match status" value="1"/>
</dbReference>
<name>A0A7X2NNR4_9CLOT</name>
<dbReference type="GO" id="GO:0005829">
    <property type="term" value="C:cytosol"/>
    <property type="evidence" value="ECO:0007669"/>
    <property type="project" value="TreeGrafter"/>
</dbReference>
<dbReference type="Gene3D" id="3.30.1180.20">
    <property type="entry name" value="Dihydroxyacetone kinase, domain 2"/>
    <property type="match status" value="1"/>
</dbReference>
<organism evidence="14 15">
    <name type="scientific">Clostridium porci</name>
    <dbReference type="NCBI Taxonomy" id="2605778"/>
    <lineage>
        <taxon>Bacteria</taxon>
        <taxon>Bacillati</taxon>
        <taxon>Bacillota</taxon>
        <taxon>Clostridia</taxon>
        <taxon>Eubacteriales</taxon>
        <taxon>Clostridiaceae</taxon>
        <taxon>Clostridium</taxon>
    </lineage>
</organism>
<evidence type="ECO:0000313" key="14">
    <source>
        <dbReference type="EMBL" id="MSS38297.1"/>
    </source>
</evidence>
<evidence type="ECO:0000256" key="11">
    <source>
        <dbReference type="SAM" id="MobiDB-lite"/>
    </source>
</evidence>
<comment type="function">
    <text evidence="10">ADP-binding subunit of the dihydroxyacetone kinase, which is responsible for the phosphoenolpyruvate (PEP)-dependent phosphorylation of dihydroxyacetone. DhaL-ADP is converted to DhaL-ATP via a phosphoryl group transfer from DhaM and transmits it to dihydroxyacetone binds to DhaK.</text>
</comment>
<comment type="pathway">
    <text evidence="2">Polyol metabolism; glycerol degradation.</text>
</comment>
<dbReference type="InterPro" id="IPR050861">
    <property type="entry name" value="Dihydroxyacetone_Kinase"/>
</dbReference>
<dbReference type="EMBL" id="VUMD01000021">
    <property type="protein sequence ID" value="MSS38297.1"/>
    <property type="molecule type" value="Genomic_DNA"/>
</dbReference>
<evidence type="ECO:0000256" key="8">
    <source>
        <dbReference type="ARBA" id="ARBA00022840"/>
    </source>
</evidence>
<evidence type="ECO:0000256" key="2">
    <source>
        <dbReference type="ARBA" id="ARBA00004745"/>
    </source>
</evidence>
<dbReference type="EC" id="2.7.1.121" evidence="3"/>
<dbReference type="PROSITE" id="PS51480">
    <property type="entry name" value="DHAL"/>
    <property type="match status" value="1"/>
</dbReference>
<evidence type="ECO:0000256" key="1">
    <source>
        <dbReference type="ARBA" id="ARBA00001113"/>
    </source>
</evidence>
<keyword evidence="6 14" id="KW-0418">Kinase</keyword>
<dbReference type="GO" id="GO:0019563">
    <property type="term" value="P:glycerol catabolic process"/>
    <property type="evidence" value="ECO:0007669"/>
    <property type="project" value="TreeGrafter"/>
</dbReference>
<evidence type="ECO:0000259" key="13">
    <source>
        <dbReference type="PROSITE" id="PS51481"/>
    </source>
</evidence>
<dbReference type="SUPFAM" id="SSF82549">
    <property type="entry name" value="DAK1/DegV-like"/>
    <property type="match status" value="1"/>
</dbReference>
<dbReference type="SUPFAM" id="SSF101473">
    <property type="entry name" value="DhaL-like"/>
    <property type="match status" value="1"/>
</dbReference>
<dbReference type="Pfam" id="PF02734">
    <property type="entry name" value="Dak2"/>
    <property type="match status" value="1"/>
</dbReference>
<feature type="region of interest" description="Disordered" evidence="11">
    <location>
        <begin position="344"/>
        <end position="383"/>
    </location>
</feature>
<evidence type="ECO:0000256" key="10">
    <source>
        <dbReference type="ARBA" id="ARBA00055771"/>
    </source>
</evidence>
<dbReference type="Gene3D" id="1.25.40.340">
    <property type="match status" value="1"/>
</dbReference>
<feature type="domain" description="DhaL" evidence="12">
    <location>
        <begin position="387"/>
        <end position="587"/>
    </location>
</feature>
<dbReference type="GO" id="GO:0004371">
    <property type="term" value="F:glycerone kinase activity"/>
    <property type="evidence" value="ECO:0007669"/>
    <property type="project" value="InterPro"/>
</dbReference>
<keyword evidence="4" id="KW-0808">Transferase</keyword>
<dbReference type="InterPro" id="IPR012737">
    <property type="entry name" value="DhaK_L_YcgS"/>
</dbReference>
<dbReference type="PANTHER" id="PTHR28629">
    <property type="entry name" value="TRIOKINASE/FMN CYCLASE"/>
    <property type="match status" value="1"/>
</dbReference>
<keyword evidence="15" id="KW-1185">Reference proteome</keyword>
<keyword evidence="7" id="KW-0319">Glycerol metabolism</keyword>
<sequence length="593" mass="65164">MKMNRLLNNPEQVVDEMLAGYIASYPDRFCKLDGYHVLLNKNEKDKVSIVIGAGGGNEPWPIGYVGEGLADACSLGNVFAAPTAKSILNAIRYVPNEKGVLCIATNHAGDVLNFELVAGLAEMEGIHTRQIYVSDDITSAEKTQREERRGIAGVSLIVKIAAAASEAGLSLEEVYEIASMANKNIYTVSVTTSPAYILETGQPAYELPDGEMEYGMGFNGEKGIERTALSTADEVMERMVQMLQEDMNLEPGEEIAVFLNPYKATTVLESYTLMRKCLELLEEKGIKVYDSYVDSLFPTQGAGGFSLTFLRMDEAYRRYYDQPADSPLFKKGKVVHKTEAGRTGTKSFYGSTKRPDAAEAEGKPAVQRRENQNVEGQKTDSRTLNREELKSMMLYVAEKIVENEPYLTEIDLKIGDGDHGTGMKRGFCEVAKALPGFEPVFAEDVLQFVGTTLLDTMGGASGVLFGTVFLSGLTRREHHEAVGITDFYEIFSQALEALKQRGRARVGDKTMVDALEPAVNGLKAAAEAGDTMKEGLRKAEQGARDGVEYTKTVKARFGRARYFGEKAIGLQDAGATSVWIIFRSMHEWICENK</sequence>
<dbReference type="NCBIfam" id="NF011049">
    <property type="entry name" value="PRK14479.1"/>
    <property type="match status" value="1"/>
</dbReference>
<keyword evidence="8" id="KW-0067">ATP-binding</keyword>
<dbReference type="InterPro" id="IPR004007">
    <property type="entry name" value="DhaL_dom"/>
</dbReference>
<keyword evidence="5" id="KW-0547">Nucleotide-binding</keyword>
<gene>
    <name evidence="14" type="primary">dhaL</name>
    <name evidence="14" type="ORF">FYJ39_17610</name>
</gene>
<dbReference type="AlphaFoldDB" id="A0A7X2NNR4"/>
<dbReference type="Pfam" id="PF02733">
    <property type="entry name" value="Dak1"/>
    <property type="match status" value="1"/>
</dbReference>
<accession>A0A7X2NNR4</accession>
<dbReference type="PROSITE" id="PS51481">
    <property type="entry name" value="DHAK"/>
    <property type="match status" value="1"/>
</dbReference>
<evidence type="ECO:0000259" key="12">
    <source>
        <dbReference type="PROSITE" id="PS51480"/>
    </source>
</evidence>
<dbReference type="SMART" id="SM01120">
    <property type="entry name" value="Dak2"/>
    <property type="match status" value="1"/>
</dbReference>
<dbReference type="FunFam" id="1.25.40.340:FF:000002">
    <property type="entry name" value="Dihydroxyacetone kinase, L subunit"/>
    <property type="match status" value="1"/>
</dbReference>
<evidence type="ECO:0000256" key="6">
    <source>
        <dbReference type="ARBA" id="ARBA00022777"/>
    </source>
</evidence>
<proteinExistence type="predicted"/>
<comment type="subunit">
    <text evidence="9">Homodimer. The dihydroxyacetone kinase complex is composed of a homodimer of DhaM, a homodimer of DhaK and the subunit DhaL.</text>
</comment>
<comment type="caution">
    <text evidence="14">The sequence shown here is derived from an EMBL/GenBank/DDBJ whole genome shotgun (WGS) entry which is preliminary data.</text>
</comment>
<evidence type="ECO:0000256" key="5">
    <source>
        <dbReference type="ARBA" id="ARBA00022741"/>
    </source>
</evidence>
<evidence type="ECO:0000256" key="4">
    <source>
        <dbReference type="ARBA" id="ARBA00022679"/>
    </source>
</evidence>
<reference evidence="14 15" key="1">
    <citation type="submission" date="2019-08" db="EMBL/GenBank/DDBJ databases">
        <title>In-depth cultivation of the pig gut microbiome towards novel bacterial diversity and tailored functional studies.</title>
        <authorList>
            <person name="Wylensek D."/>
            <person name="Hitch T.C.A."/>
            <person name="Clavel T."/>
        </authorList>
    </citation>
    <scope>NUCLEOTIDE SEQUENCE [LARGE SCALE GENOMIC DNA]</scope>
    <source>
        <strain evidence="14 15">WCA-389-WT-23D1</strain>
    </source>
</reference>
<evidence type="ECO:0000256" key="9">
    <source>
        <dbReference type="ARBA" id="ARBA00046577"/>
    </source>
</evidence>
<evidence type="ECO:0000256" key="3">
    <source>
        <dbReference type="ARBA" id="ARBA00012095"/>
    </source>
</evidence>
<comment type="catalytic activity">
    <reaction evidence="1">
        <text>dihydroxyacetone + phosphoenolpyruvate = dihydroxyacetone phosphate + pyruvate</text>
        <dbReference type="Rhea" id="RHEA:18381"/>
        <dbReference type="ChEBI" id="CHEBI:15361"/>
        <dbReference type="ChEBI" id="CHEBI:16016"/>
        <dbReference type="ChEBI" id="CHEBI:57642"/>
        <dbReference type="ChEBI" id="CHEBI:58702"/>
        <dbReference type="EC" id="2.7.1.121"/>
    </reaction>
</comment>
<protein>
    <recommendedName>
        <fullName evidence="3">phosphoenolpyruvate--glycerone phosphotransferase</fullName>
        <ecNumber evidence="3">2.7.1.121</ecNumber>
    </recommendedName>
</protein>
<feature type="compositionally biased region" description="Basic and acidic residues" evidence="11">
    <location>
        <begin position="353"/>
        <end position="383"/>
    </location>
</feature>
<evidence type="ECO:0000313" key="15">
    <source>
        <dbReference type="Proteomes" id="UP000429958"/>
    </source>
</evidence>